<reference evidence="13 14" key="1">
    <citation type="submission" date="2016-10" db="EMBL/GenBank/DDBJ databases">
        <authorList>
            <person name="Varghese N."/>
            <person name="Submissions S."/>
        </authorList>
    </citation>
    <scope>NUCLEOTIDE SEQUENCE [LARGE SCALE GENOMIC DNA]</scope>
    <source>
        <strain evidence="13 14">RHA_55</strain>
    </source>
</reference>
<dbReference type="Pfam" id="PF13715">
    <property type="entry name" value="CarbopepD_reg_2"/>
    <property type="match status" value="1"/>
</dbReference>
<feature type="domain" description="TonB-dependent receptor plug" evidence="12">
    <location>
        <begin position="117"/>
        <end position="224"/>
    </location>
</feature>
<feature type="signal peptide" evidence="10">
    <location>
        <begin position="1"/>
        <end position="22"/>
    </location>
</feature>
<dbReference type="NCBIfam" id="TIGR04057">
    <property type="entry name" value="SusC_RagA_signa"/>
    <property type="match status" value="1"/>
</dbReference>
<dbReference type="RefSeq" id="WP_092446707.1">
    <property type="nucleotide sequence ID" value="NZ_LT629774.1"/>
</dbReference>
<dbReference type="AlphaFoldDB" id="A0A1H1U7T9"/>
<organism evidence="13 14">
    <name type="scientific">Winogradskyella sediminis</name>
    <dbReference type="NCBI Taxonomy" id="1382466"/>
    <lineage>
        <taxon>Bacteria</taxon>
        <taxon>Pseudomonadati</taxon>
        <taxon>Bacteroidota</taxon>
        <taxon>Flavobacteriia</taxon>
        <taxon>Flavobacteriales</taxon>
        <taxon>Flavobacteriaceae</taxon>
        <taxon>Winogradskyella</taxon>
    </lineage>
</organism>
<sequence length="984" mass="107250">MKLKLTWLLTLFMAFVMQFSFAQEKTVTGTVTTQDDGLPLPGASVIVKGTQRGQQTDFDGKFTIQVNQGDVLIISYVGMKNAEVTIGAGSTYNVGLELDNALDEVVVVGYGSESRDKVGTATSLVKTEEINNIAIGNVTQILQGRAAGVRISAGSGQPGADANIIIRGVASIAGSGQQPLYIVDGAPVDNAVFSAINPNDIENVSVLKDAASQSIYGSRGAAGVILVTTKKGRAGKTVFNYSTSLGFSEPGERQFDMMSSRELLEFQRRVNRSTGAGLTDQQISELAMVDTDWEDLFFRTGTTTTHDLSISGGDEKTQFRTSLGVYSQEGIALRSGLDRYSGSMNIAHEVSDKLRINTSLIGSFSRSTFIDSEGGIFLQNPFAAVYLAAPYNPLYDENGGFATGSGRVGANAYEHLVKSNNTTERIRATYTASGEYDIASFLTAKAFGSVDFRESVNTNYTDPNTEYGRTTTPGNAGDFGASFGRGVVLNGRFSLEFDKSFNGVHDVNLEVFSEFISDRTEAPFGFGYTVYGLNENVPPGYAASTVSAANLPVISGTNGTPVNIQSYFARGRYTYDNKYTVTLTGRRDESSKFSEANRAAYFWSADVSWNIHKEKFLENSDFINSLKLRASAGTVGNQGAIGTFQTRTIFGSGQYNGQTSLFPSSPGNPDLKWETVTTYNLGLDYTLWSGRISGALDIYNSTTSDLFVNQSLSAASGFGTQDINAGEMVNKGIEAEISVIALEDKENDFSLTLFGNIGYNDNEITSLGQVDQFEQGTSILREGLAFGTHYVVGWAGVNPANGEPLYLDADGNVTNVFTEDNRGTDYGTYVAPLTGGFGGDIKYKGFYVSTLFTFEKDFSRFNNQSFFQENPNFAQFNQLRIMNTMWENPGDITEIQSVLYPRQFSSKDIEDASYLRWRQLEVGYTVPSKFLEKSFIGGIKIYAQAVNLFTWTKWTGFDPEDNNNIASYEYPTARTYTLGMNFTF</sequence>
<name>A0A1H1U7T9_9FLAO</name>
<dbReference type="InterPro" id="IPR039426">
    <property type="entry name" value="TonB-dep_rcpt-like"/>
</dbReference>
<comment type="subcellular location">
    <subcellularLocation>
        <location evidence="1 8">Cell outer membrane</location>
        <topology evidence="1 8">Multi-pass membrane protein</topology>
    </subcellularLocation>
</comment>
<dbReference type="Proteomes" id="UP000198963">
    <property type="component" value="Chromosome I"/>
</dbReference>
<keyword evidence="10" id="KW-0732">Signal</keyword>
<keyword evidence="4 8" id="KW-0812">Transmembrane</keyword>
<dbReference type="Pfam" id="PF00593">
    <property type="entry name" value="TonB_dep_Rec_b-barrel"/>
    <property type="match status" value="1"/>
</dbReference>
<evidence type="ECO:0000256" key="5">
    <source>
        <dbReference type="ARBA" id="ARBA00023077"/>
    </source>
</evidence>
<proteinExistence type="inferred from homology"/>
<feature type="chain" id="PRO_5009261896" evidence="10">
    <location>
        <begin position="23"/>
        <end position="984"/>
    </location>
</feature>
<dbReference type="Gene3D" id="2.170.130.10">
    <property type="entry name" value="TonB-dependent receptor, plug domain"/>
    <property type="match status" value="1"/>
</dbReference>
<keyword evidence="14" id="KW-1185">Reference proteome</keyword>
<dbReference type="InterPro" id="IPR000531">
    <property type="entry name" value="Beta-barrel_TonB"/>
</dbReference>
<dbReference type="Pfam" id="PF07715">
    <property type="entry name" value="Plug"/>
    <property type="match status" value="1"/>
</dbReference>
<evidence type="ECO:0000256" key="6">
    <source>
        <dbReference type="ARBA" id="ARBA00023136"/>
    </source>
</evidence>
<dbReference type="InterPro" id="IPR008969">
    <property type="entry name" value="CarboxyPept-like_regulatory"/>
</dbReference>
<dbReference type="InterPro" id="IPR037066">
    <property type="entry name" value="Plug_dom_sf"/>
</dbReference>
<dbReference type="SUPFAM" id="SSF49464">
    <property type="entry name" value="Carboxypeptidase regulatory domain-like"/>
    <property type="match status" value="1"/>
</dbReference>
<dbReference type="SUPFAM" id="SSF56935">
    <property type="entry name" value="Porins"/>
    <property type="match status" value="1"/>
</dbReference>
<protein>
    <submittedName>
        <fullName evidence="13">TonB-linked outer membrane protein, SusC/RagA family</fullName>
    </submittedName>
</protein>
<comment type="similarity">
    <text evidence="8 9">Belongs to the TonB-dependent receptor family.</text>
</comment>
<evidence type="ECO:0000256" key="1">
    <source>
        <dbReference type="ARBA" id="ARBA00004571"/>
    </source>
</evidence>
<gene>
    <name evidence="13" type="ORF">SAMN04489797_2159</name>
</gene>
<evidence type="ECO:0000256" key="3">
    <source>
        <dbReference type="ARBA" id="ARBA00022452"/>
    </source>
</evidence>
<evidence type="ECO:0000313" key="14">
    <source>
        <dbReference type="Proteomes" id="UP000198963"/>
    </source>
</evidence>
<dbReference type="InterPro" id="IPR036942">
    <property type="entry name" value="Beta-barrel_TonB_sf"/>
</dbReference>
<evidence type="ECO:0000256" key="7">
    <source>
        <dbReference type="ARBA" id="ARBA00023237"/>
    </source>
</evidence>
<keyword evidence="5 9" id="KW-0798">TonB box</keyword>
<feature type="domain" description="TonB-dependent receptor-like beta-barrel" evidence="11">
    <location>
        <begin position="393"/>
        <end position="765"/>
    </location>
</feature>
<dbReference type="EMBL" id="LT629774">
    <property type="protein sequence ID" value="SDS68514.1"/>
    <property type="molecule type" value="Genomic_DNA"/>
</dbReference>
<evidence type="ECO:0000313" key="13">
    <source>
        <dbReference type="EMBL" id="SDS68514.1"/>
    </source>
</evidence>
<keyword evidence="3 8" id="KW-1134">Transmembrane beta strand</keyword>
<evidence type="ECO:0000256" key="9">
    <source>
        <dbReference type="RuleBase" id="RU003357"/>
    </source>
</evidence>
<evidence type="ECO:0000256" key="8">
    <source>
        <dbReference type="PROSITE-ProRule" id="PRU01360"/>
    </source>
</evidence>
<dbReference type="InterPro" id="IPR023997">
    <property type="entry name" value="TonB-dep_OMP_SusC/RagA_CS"/>
</dbReference>
<dbReference type="InterPro" id="IPR023996">
    <property type="entry name" value="TonB-dep_OMP_SusC/RagA"/>
</dbReference>
<dbReference type="STRING" id="1249933.SAMN04489797_2159"/>
<keyword evidence="6 8" id="KW-0472">Membrane</keyword>
<evidence type="ECO:0000256" key="4">
    <source>
        <dbReference type="ARBA" id="ARBA00022692"/>
    </source>
</evidence>
<evidence type="ECO:0000259" key="11">
    <source>
        <dbReference type="Pfam" id="PF00593"/>
    </source>
</evidence>
<evidence type="ECO:0000256" key="2">
    <source>
        <dbReference type="ARBA" id="ARBA00022448"/>
    </source>
</evidence>
<dbReference type="GO" id="GO:0009279">
    <property type="term" value="C:cell outer membrane"/>
    <property type="evidence" value="ECO:0007669"/>
    <property type="project" value="UniProtKB-SubCell"/>
</dbReference>
<keyword evidence="7 8" id="KW-0998">Cell outer membrane</keyword>
<accession>A0A1H1U7T9</accession>
<dbReference type="NCBIfam" id="TIGR04056">
    <property type="entry name" value="OMP_RagA_SusC"/>
    <property type="match status" value="1"/>
</dbReference>
<dbReference type="PROSITE" id="PS52016">
    <property type="entry name" value="TONB_DEPENDENT_REC_3"/>
    <property type="match status" value="1"/>
</dbReference>
<evidence type="ECO:0000259" key="12">
    <source>
        <dbReference type="Pfam" id="PF07715"/>
    </source>
</evidence>
<dbReference type="Gene3D" id="2.60.40.1120">
    <property type="entry name" value="Carboxypeptidase-like, regulatory domain"/>
    <property type="match status" value="1"/>
</dbReference>
<evidence type="ECO:0000256" key="10">
    <source>
        <dbReference type="SAM" id="SignalP"/>
    </source>
</evidence>
<keyword evidence="2 8" id="KW-0813">Transport</keyword>
<dbReference type="Gene3D" id="2.40.170.20">
    <property type="entry name" value="TonB-dependent receptor, beta-barrel domain"/>
    <property type="match status" value="1"/>
</dbReference>
<dbReference type="InterPro" id="IPR012910">
    <property type="entry name" value="Plug_dom"/>
</dbReference>